<evidence type="ECO:0000313" key="2">
    <source>
        <dbReference type="Proteomes" id="UP000276133"/>
    </source>
</evidence>
<gene>
    <name evidence="1" type="ORF">BpHYR1_028709</name>
</gene>
<dbReference type="Proteomes" id="UP000276133">
    <property type="component" value="Unassembled WGS sequence"/>
</dbReference>
<protein>
    <submittedName>
        <fullName evidence="1">Uncharacterized protein</fullName>
    </submittedName>
</protein>
<organism evidence="1 2">
    <name type="scientific">Brachionus plicatilis</name>
    <name type="common">Marine rotifer</name>
    <name type="synonym">Brachionus muelleri</name>
    <dbReference type="NCBI Taxonomy" id="10195"/>
    <lineage>
        <taxon>Eukaryota</taxon>
        <taxon>Metazoa</taxon>
        <taxon>Spiralia</taxon>
        <taxon>Gnathifera</taxon>
        <taxon>Rotifera</taxon>
        <taxon>Eurotatoria</taxon>
        <taxon>Monogononta</taxon>
        <taxon>Pseudotrocha</taxon>
        <taxon>Ploima</taxon>
        <taxon>Brachionidae</taxon>
        <taxon>Brachionus</taxon>
    </lineage>
</organism>
<comment type="caution">
    <text evidence="1">The sequence shown here is derived from an EMBL/GenBank/DDBJ whole genome shotgun (WGS) entry which is preliminary data.</text>
</comment>
<dbReference type="AlphaFoldDB" id="A0A3M7Q4F5"/>
<accession>A0A3M7Q4F5</accession>
<keyword evidence="2" id="KW-1185">Reference proteome</keyword>
<name>A0A3M7Q4F5_BRAPC</name>
<reference evidence="1 2" key="1">
    <citation type="journal article" date="2018" name="Sci. Rep.">
        <title>Genomic signatures of local adaptation to the degree of environmental predictability in rotifers.</title>
        <authorList>
            <person name="Franch-Gras L."/>
            <person name="Hahn C."/>
            <person name="Garcia-Roger E.M."/>
            <person name="Carmona M.J."/>
            <person name="Serra M."/>
            <person name="Gomez A."/>
        </authorList>
    </citation>
    <scope>NUCLEOTIDE SEQUENCE [LARGE SCALE GENOMIC DNA]</scope>
    <source>
        <strain evidence="1">HYR1</strain>
    </source>
</reference>
<evidence type="ECO:0000313" key="1">
    <source>
        <dbReference type="EMBL" id="RNA06104.1"/>
    </source>
</evidence>
<proteinExistence type="predicted"/>
<sequence length="79" mass="9299">MIKNLRIWDLFFFAKCLKRSLIKSLFKFQTALVMLSGDKGNSTFTAPLYSITNFSHQFDFQKEFLIKKKRFKNLVAPSN</sequence>
<dbReference type="EMBL" id="REGN01007488">
    <property type="protein sequence ID" value="RNA06104.1"/>
    <property type="molecule type" value="Genomic_DNA"/>
</dbReference>